<proteinExistence type="inferred from homology"/>
<evidence type="ECO:0000256" key="3">
    <source>
        <dbReference type="ARBA" id="ARBA00022702"/>
    </source>
</evidence>
<evidence type="ECO:0000256" key="2">
    <source>
        <dbReference type="ARBA" id="ARBA00011748"/>
    </source>
</evidence>
<comment type="similarity">
    <text evidence="1">Belongs to the stanniocalcin family.</text>
</comment>
<evidence type="ECO:0000313" key="7">
    <source>
        <dbReference type="WBParaSite" id="MhA1_Contig595.frz3.gene10"/>
    </source>
</evidence>
<dbReference type="GO" id="GO:0005615">
    <property type="term" value="C:extracellular space"/>
    <property type="evidence" value="ECO:0007669"/>
    <property type="project" value="TreeGrafter"/>
</dbReference>
<keyword evidence="5" id="KW-0732">Signal</keyword>
<dbReference type="GO" id="GO:0006874">
    <property type="term" value="P:intracellular calcium ion homeostasis"/>
    <property type="evidence" value="ECO:0007669"/>
    <property type="project" value="TreeGrafter"/>
</dbReference>
<dbReference type="Pfam" id="PF03298">
    <property type="entry name" value="Stanniocalcin"/>
    <property type="match status" value="1"/>
</dbReference>
<dbReference type="Proteomes" id="UP000095281">
    <property type="component" value="Unplaced"/>
</dbReference>
<dbReference type="GO" id="GO:0005179">
    <property type="term" value="F:hormone activity"/>
    <property type="evidence" value="ECO:0007669"/>
    <property type="project" value="UniProtKB-KW"/>
</dbReference>
<feature type="chain" id="PRO_5009316190" evidence="5">
    <location>
        <begin position="20"/>
        <end position="159"/>
    </location>
</feature>
<accession>A0A1I8BUV8</accession>
<evidence type="ECO:0000256" key="5">
    <source>
        <dbReference type="SAM" id="SignalP"/>
    </source>
</evidence>
<evidence type="ECO:0000313" key="6">
    <source>
        <dbReference type="Proteomes" id="UP000095281"/>
    </source>
</evidence>
<name>A0A1I8BUV8_MELHA</name>
<comment type="subunit">
    <text evidence="2">Homodimer; disulfide-linked.</text>
</comment>
<evidence type="ECO:0000256" key="4">
    <source>
        <dbReference type="ARBA" id="ARBA00023157"/>
    </source>
</evidence>
<sequence>MRTLLFLFLLLNFFTNSKEFEDCEGCNAYKCMENVANCGSDGYLIAYGEKNCKNFNEPEIYERFDESGKKFVNCTGKCLINNMNHYIEKKAGNINCELLKEAGFHSHPKCYLDCGFCQICKTNKYALLRGYDFGDFFSKEAIKQVYIVINKCGFFNCFY</sequence>
<protein>
    <submittedName>
        <fullName evidence="7">Uncharacterized protein</fullName>
    </submittedName>
</protein>
<keyword evidence="4" id="KW-1015">Disulfide bond</keyword>
<dbReference type="AlphaFoldDB" id="A0A1I8BUV8"/>
<reference evidence="7" key="1">
    <citation type="submission" date="2016-11" db="UniProtKB">
        <authorList>
            <consortium name="WormBaseParasite"/>
        </authorList>
    </citation>
    <scope>IDENTIFICATION</scope>
</reference>
<evidence type="ECO:0000256" key="1">
    <source>
        <dbReference type="ARBA" id="ARBA00008693"/>
    </source>
</evidence>
<dbReference type="WBParaSite" id="MhA1_Contig595.frz3.gene10">
    <property type="protein sequence ID" value="MhA1_Contig595.frz3.gene10"/>
    <property type="gene ID" value="MhA1_Contig595.frz3.gene10"/>
</dbReference>
<organism evidence="6 7">
    <name type="scientific">Meloidogyne hapla</name>
    <name type="common">Root-knot nematode worm</name>
    <dbReference type="NCBI Taxonomy" id="6305"/>
    <lineage>
        <taxon>Eukaryota</taxon>
        <taxon>Metazoa</taxon>
        <taxon>Ecdysozoa</taxon>
        <taxon>Nematoda</taxon>
        <taxon>Chromadorea</taxon>
        <taxon>Rhabditida</taxon>
        <taxon>Tylenchina</taxon>
        <taxon>Tylenchomorpha</taxon>
        <taxon>Tylenchoidea</taxon>
        <taxon>Meloidogynidae</taxon>
        <taxon>Meloidogyninae</taxon>
        <taxon>Meloidogyne</taxon>
    </lineage>
</organism>
<dbReference type="OMA" id="CARFERV"/>
<keyword evidence="6" id="KW-1185">Reference proteome</keyword>
<feature type="signal peptide" evidence="5">
    <location>
        <begin position="1"/>
        <end position="19"/>
    </location>
</feature>
<dbReference type="PANTHER" id="PTHR11245:SF6">
    <property type="entry name" value="DUF19 DOMAIN-CONTAINING PROTEIN"/>
    <property type="match status" value="1"/>
</dbReference>
<keyword evidence="3" id="KW-0372">Hormone</keyword>
<dbReference type="InterPro" id="IPR004978">
    <property type="entry name" value="Stanniocalcin"/>
</dbReference>
<dbReference type="PANTHER" id="PTHR11245">
    <property type="entry name" value="STANNIOCALCIN"/>
    <property type="match status" value="1"/>
</dbReference>